<dbReference type="Proteomes" id="UP000006529">
    <property type="component" value="Segment"/>
</dbReference>
<protein>
    <submittedName>
        <fullName evidence="1">Predicted protein</fullName>
    </submittedName>
</protein>
<gene>
    <name evidence="1" type="ORF">CYOG_00007</name>
</gene>
<accession>E3SMD3</accession>
<evidence type="ECO:0000313" key="1">
    <source>
        <dbReference type="EMBL" id="ADP00028.1"/>
    </source>
</evidence>
<dbReference type="GeneID" id="11538055"/>
<sequence length="55" mass="6420">MTHELPTYRVVMHVTADSHPSHWLPDTVREHGLEDELESCSLIECFEIPDLPSRY</sequence>
<evidence type="ECO:0000313" key="2">
    <source>
        <dbReference type="Proteomes" id="UP000006529"/>
    </source>
</evidence>
<name>E3SMD3_9CAUD</name>
<proteinExistence type="predicted"/>
<dbReference type="KEGG" id="vg:11538055"/>
<dbReference type="OrthoDB" id="25503at10239"/>
<dbReference type="EMBL" id="GU071100">
    <property type="protein sequence ID" value="ADP00028.1"/>
    <property type="molecule type" value="Genomic_DNA"/>
</dbReference>
<keyword evidence="2" id="KW-1185">Reference proteome</keyword>
<dbReference type="RefSeq" id="YP_005087400.1">
    <property type="nucleotide sequence ID" value="NC_016657.1"/>
</dbReference>
<reference evidence="1 2" key="1">
    <citation type="submission" date="2009-10" db="EMBL/GenBank/DDBJ databases">
        <title>The Genome Sequence of Cyanophage 9515-10a.</title>
        <authorList>
            <consortium name="The Broad Institute Genome Sequencing Platform"/>
            <person name="Henn M.R."/>
            <person name="Sullivan M.S."/>
            <person name="Osburne M.S."/>
            <person name="Levin J."/>
            <person name="Malboeuf C."/>
            <person name="Casali M."/>
            <person name="Russ C."/>
            <person name="Lennon N."/>
            <person name="Erlich R."/>
            <person name="Young S.K."/>
            <person name="Koehrsen M."/>
            <person name="Yandava C."/>
            <person name="Zeng Q."/>
            <person name="Alvarado L."/>
            <person name="Anderson S."/>
            <person name="Berlin A."/>
            <person name="Borenstein D."/>
            <person name="Chen Z."/>
            <person name="Engels R."/>
            <person name="Freedman E."/>
            <person name="Gellesch M."/>
            <person name="Goldberg J."/>
            <person name="Green L."/>
            <person name="Griggs A."/>
            <person name="Gujja S."/>
            <person name="Heiman D."/>
            <person name="Hepburn T."/>
            <person name="Howarth C."/>
            <person name="Jen D."/>
            <person name="Larson L."/>
            <person name="Lewis B."/>
            <person name="Mehta T."/>
            <person name="Park D."/>
            <person name="Pearson M."/>
            <person name="Roberts A."/>
            <person name="Ryan E."/>
            <person name="Saif S."/>
            <person name="Shea T."/>
            <person name="Shenoy N."/>
            <person name="Sisk P."/>
            <person name="Stolte C."/>
            <person name="Sykes S."/>
            <person name="Walk T."/>
            <person name="White J."/>
            <person name="Yu Q."/>
            <person name="Coleman M.L."/>
            <person name="Huang K.H."/>
            <person name="Weigele P.R."/>
            <person name="DeFrancesco A.S."/>
            <person name="Kern S.E."/>
            <person name="Thompson L.R."/>
            <person name="Fu R."/>
            <person name="Hombeck B."/>
            <person name="Chisholm S.W."/>
            <person name="Haas B."/>
            <person name="Nusbaum C."/>
            <person name="Galagan J."/>
            <person name="Birren B."/>
        </authorList>
    </citation>
    <scope>NUCLEOTIDE SEQUENCE [LARGE SCALE GENOMIC DNA]</scope>
    <source>
        <strain evidence="1">9515-10a</strain>
    </source>
</reference>
<organism evidence="1 2">
    <name type="scientific">Cyanophage 9515-10a</name>
    <dbReference type="NCBI Taxonomy" id="444875"/>
    <lineage>
        <taxon>Viruses</taxon>
        <taxon>Duplodnaviria</taxon>
        <taxon>Heunggongvirae</taxon>
        <taxon>Uroviricota</taxon>
        <taxon>Caudoviricetes</taxon>
        <taxon>Autographivirales</taxon>
        <taxon>Sechaudvirinae</taxon>
        <taxon>Tangaroavirus</taxon>
        <taxon>Tangaroavirus tv951510a</taxon>
    </lineage>
</organism>